<dbReference type="InterPro" id="IPR055170">
    <property type="entry name" value="GFO_IDH_MocA-like_dom"/>
</dbReference>
<comment type="caution">
    <text evidence="3">The sequence shown here is derived from an EMBL/GenBank/DDBJ whole genome shotgun (WGS) entry which is preliminary data.</text>
</comment>
<evidence type="ECO:0000313" key="4">
    <source>
        <dbReference type="Proteomes" id="UP000247811"/>
    </source>
</evidence>
<gene>
    <name evidence="3" type="ORF">C7444_10496</name>
</gene>
<dbReference type="EMBL" id="QJJS01000004">
    <property type="protein sequence ID" value="PXW97494.1"/>
    <property type="molecule type" value="Genomic_DNA"/>
</dbReference>
<dbReference type="PANTHER" id="PTHR43377">
    <property type="entry name" value="BILIVERDIN REDUCTASE A"/>
    <property type="match status" value="1"/>
</dbReference>
<evidence type="ECO:0000259" key="2">
    <source>
        <dbReference type="Pfam" id="PF22725"/>
    </source>
</evidence>
<protein>
    <submittedName>
        <fullName evidence="3">Oxidoreductase family protein</fullName>
    </submittedName>
</protein>
<feature type="domain" description="GFO/IDH/MocA-like oxidoreductase" evidence="2">
    <location>
        <begin position="140"/>
        <end position="313"/>
    </location>
</feature>
<dbReference type="OrthoDB" id="9793050at2"/>
<evidence type="ECO:0000313" key="3">
    <source>
        <dbReference type="EMBL" id="PXW97494.1"/>
    </source>
</evidence>
<organism evidence="3 4">
    <name type="scientific">Sphaerotilus hippei</name>
    <dbReference type="NCBI Taxonomy" id="744406"/>
    <lineage>
        <taxon>Bacteria</taxon>
        <taxon>Pseudomonadati</taxon>
        <taxon>Pseudomonadota</taxon>
        <taxon>Betaproteobacteria</taxon>
        <taxon>Burkholderiales</taxon>
        <taxon>Sphaerotilaceae</taxon>
        <taxon>Sphaerotilus</taxon>
    </lineage>
</organism>
<dbReference type="InterPro" id="IPR036291">
    <property type="entry name" value="NAD(P)-bd_dom_sf"/>
</dbReference>
<feature type="domain" description="Gfo/Idh/MocA-like oxidoreductase N-terminal" evidence="1">
    <location>
        <begin position="8"/>
        <end position="130"/>
    </location>
</feature>
<dbReference type="Gene3D" id="3.40.50.720">
    <property type="entry name" value="NAD(P)-binding Rossmann-like Domain"/>
    <property type="match status" value="1"/>
</dbReference>
<sequence length="410" mass="45435">MSTFTRKRVALVGLGHRGTGMWGRELLDAQGRWVEMVGLCDSNARRREHAQSVIGADVPVHADYTRMLREVRPDCVIVCVPDHLHDTFIVEALEAGCDVITEKPMAISAARCARIIEAEQRTGRRVDVAFNYRFTPTSVQLKQLLASGVIGPVQSVDFSWFLDVQHGADYFRRWHARQDRSGSLFVHKASHHFDLLNWWLDDEPVQVFARAALRRYGRNGVQGGTRCRTCERRCEFHTDIGADPWLAGLYEQASQLDGYVRDACVFRPEIDIPDTMSASLSYRSGTQVNYSLNTYLPIEGYQLAFNGLEGRIEVRQHERQPWAAPPADEIRVLRNAGPARTLWVAHGAGGHFGGDAALQDRLFRPAPTDPLGQRAGARAGALAALCGIAAMKSVASGQAEAVEAVVQHAP</sequence>
<proteinExistence type="predicted"/>
<dbReference type="AlphaFoldDB" id="A0A318H3F2"/>
<dbReference type="GO" id="GO:0000166">
    <property type="term" value="F:nucleotide binding"/>
    <property type="evidence" value="ECO:0007669"/>
    <property type="project" value="InterPro"/>
</dbReference>
<dbReference type="SUPFAM" id="SSF55347">
    <property type="entry name" value="Glyceraldehyde-3-phosphate dehydrogenase-like, C-terminal domain"/>
    <property type="match status" value="1"/>
</dbReference>
<accession>A0A318H3F2</accession>
<dbReference type="PANTHER" id="PTHR43377:SF2">
    <property type="entry name" value="BINDING ROSSMANN FOLD OXIDOREDUCTASE, PUTATIVE (AFU_ORTHOLOGUE AFUA_4G00560)-RELATED"/>
    <property type="match status" value="1"/>
</dbReference>
<dbReference type="Pfam" id="PF01408">
    <property type="entry name" value="GFO_IDH_MocA"/>
    <property type="match status" value="1"/>
</dbReference>
<dbReference type="RefSeq" id="WP_110399892.1">
    <property type="nucleotide sequence ID" value="NZ_QJJS01000004.1"/>
</dbReference>
<dbReference type="Pfam" id="PF22725">
    <property type="entry name" value="GFO_IDH_MocA_C3"/>
    <property type="match status" value="1"/>
</dbReference>
<dbReference type="SUPFAM" id="SSF51735">
    <property type="entry name" value="NAD(P)-binding Rossmann-fold domains"/>
    <property type="match status" value="1"/>
</dbReference>
<dbReference type="InterPro" id="IPR051450">
    <property type="entry name" value="Gfo/Idh/MocA_Oxidoreductases"/>
</dbReference>
<evidence type="ECO:0000259" key="1">
    <source>
        <dbReference type="Pfam" id="PF01408"/>
    </source>
</evidence>
<reference evidence="3 4" key="1">
    <citation type="submission" date="2018-05" db="EMBL/GenBank/DDBJ databases">
        <title>Genomic Encyclopedia of Type Strains, Phase IV (KMG-IV): sequencing the most valuable type-strain genomes for metagenomic binning, comparative biology and taxonomic classification.</title>
        <authorList>
            <person name="Goeker M."/>
        </authorList>
    </citation>
    <scope>NUCLEOTIDE SEQUENCE [LARGE SCALE GENOMIC DNA]</scope>
    <source>
        <strain evidence="3 4">DSM 566</strain>
    </source>
</reference>
<name>A0A318H3F2_9BURK</name>
<keyword evidence="4" id="KW-1185">Reference proteome</keyword>
<dbReference type="Gene3D" id="3.30.360.10">
    <property type="entry name" value="Dihydrodipicolinate Reductase, domain 2"/>
    <property type="match status" value="1"/>
</dbReference>
<dbReference type="InterPro" id="IPR000683">
    <property type="entry name" value="Gfo/Idh/MocA-like_OxRdtase_N"/>
</dbReference>
<dbReference type="Proteomes" id="UP000247811">
    <property type="component" value="Unassembled WGS sequence"/>
</dbReference>